<dbReference type="NCBIfam" id="TIGR00254">
    <property type="entry name" value="GGDEF"/>
    <property type="match status" value="1"/>
</dbReference>
<dbReference type="InterPro" id="IPR000160">
    <property type="entry name" value="GGDEF_dom"/>
</dbReference>
<dbReference type="InterPro" id="IPR043128">
    <property type="entry name" value="Rev_trsase/Diguanyl_cyclase"/>
</dbReference>
<dbReference type="Pfam" id="PF00990">
    <property type="entry name" value="GGDEF"/>
    <property type="match status" value="1"/>
</dbReference>
<dbReference type="PROSITE" id="PS50883">
    <property type="entry name" value="EAL"/>
    <property type="match status" value="1"/>
</dbReference>
<dbReference type="SUPFAM" id="SSF141868">
    <property type="entry name" value="EAL domain-like"/>
    <property type="match status" value="1"/>
</dbReference>
<dbReference type="SMART" id="SM00052">
    <property type="entry name" value="EAL"/>
    <property type="match status" value="1"/>
</dbReference>
<evidence type="ECO:0000256" key="2">
    <source>
        <dbReference type="SAM" id="Phobius"/>
    </source>
</evidence>
<feature type="domain" description="PAC" evidence="3">
    <location>
        <begin position="387"/>
        <end position="438"/>
    </location>
</feature>
<dbReference type="AlphaFoldDB" id="A0A933NZD5"/>
<dbReference type="PROSITE" id="PS50839">
    <property type="entry name" value="CHASE"/>
    <property type="match status" value="1"/>
</dbReference>
<dbReference type="GO" id="GO:0003824">
    <property type="term" value="F:catalytic activity"/>
    <property type="evidence" value="ECO:0007669"/>
    <property type="project" value="UniProtKB-ARBA"/>
</dbReference>
<dbReference type="SMART" id="SM01079">
    <property type="entry name" value="CHASE"/>
    <property type="match status" value="1"/>
</dbReference>
<dbReference type="InterPro" id="IPR029787">
    <property type="entry name" value="Nucleotide_cyclase"/>
</dbReference>
<keyword evidence="2" id="KW-0472">Membrane</keyword>
<dbReference type="InterPro" id="IPR052155">
    <property type="entry name" value="Biofilm_reg_signaling"/>
</dbReference>
<dbReference type="Pfam" id="PF00563">
    <property type="entry name" value="EAL"/>
    <property type="match status" value="1"/>
</dbReference>
<dbReference type="InterPro" id="IPR006189">
    <property type="entry name" value="CHASE_dom"/>
</dbReference>
<dbReference type="PROSITE" id="PS50887">
    <property type="entry name" value="GGDEF"/>
    <property type="match status" value="1"/>
</dbReference>
<dbReference type="InterPro" id="IPR001633">
    <property type="entry name" value="EAL_dom"/>
</dbReference>
<dbReference type="SMART" id="SM00267">
    <property type="entry name" value="GGDEF"/>
    <property type="match status" value="1"/>
</dbReference>
<sequence>MSVETFRRTLAAAFRPTNLIVAIGVVVVLGSAIFADVQNRTVEEQQLRGSVSGTVSVLRARLEGNINGNMQLLRGLVGALSVDPNMSQPRFSAIARSLFADHSQVRDVAGAPGLKVALLYPVQGNEKLLGAAYGAVDAQRTAILQQRDVRGVVLAGPVDLAKGGRGFVGRFPVFVDGPAIKPYFWGVATAVVDAEKLYRDSGLLDPGLGVDVAIRGPDGSGAAGGIFFGSADLLDDRPIVADVTLPTGSWQILARPSVGWVAALPNPLGFRLLISLAGALVLVPLFVARRLVNERQRHIGALREREHQLDVLSRRLALALDTSEVGVWEYNIITDQLVWDDRMNELYGLPRDGQERNYGHWKAALHPDDLDRAEADFTAAVTARGRYVSEYRLRLPDGQDRIIRAIGACYRDADGSVRIVGVNWDVTADVAIREDLEHAKALTEARNAELEAATERIEHNSLHDALTKLPNRRFLDKFLEERAAACHADGSGIALLHIDLDRFKHINDTLGHAAGDAMLVHAANVLRANVRAEDFVARIGGDEFVVVSALRRGRRDLTRLASRIIADMREPLPYLGHECRCGVSVGVAYQRGDKVDDKRLLIDADIALYRAKRRGRNRHEFFTEALQAEIVSAKHMADDILSGIEQGQFVAWYQPQFDAKTHAISGVEALARWEHPVRGVVAPDLFLPIAEELNVVATIDRMILEQTLGWMRRWRAEGLVVPRASVNVSGRRLRDEDLIKSLKRLDIEPGTISFELVESIYLDESDDTVAFNIDHIRELGIDIEIDDFGTGYASIVSLLKLQPRRLKIDRQLVMPLLGSESQRRLIASIVDIGHSLGISVVAEGVETHEHARLLTELDCDTLQGYAFAKPLSPAGIERFIANWQKKQQAA</sequence>
<evidence type="ECO:0000256" key="1">
    <source>
        <dbReference type="SAM" id="Coils"/>
    </source>
</evidence>
<dbReference type="InterPro" id="IPR035919">
    <property type="entry name" value="EAL_sf"/>
</dbReference>
<dbReference type="InterPro" id="IPR000014">
    <property type="entry name" value="PAS"/>
</dbReference>
<dbReference type="CDD" id="cd01948">
    <property type="entry name" value="EAL"/>
    <property type="match status" value="1"/>
</dbReference>
<keyword evidence="1" id="KW-0175">Coiled coil</keyword>
<dbReference type="EMBL" id="JACRAF010000049">
    <property type="protein sequence ID" value="MBI4923255.1"/>
    <property type="molecule type" value="Genomic_DNA"/>
</dbReference>
<evidence type="ECO:0000259" key="4">
    <source>
        <dbReference type="PROSITE" id="PS50839"/>
    </source>
</evidence>
<evidence type="ECO:0000259" key="3">
    <source>
        <dbReference type="PROSITE" id="PS50113"/>
    </source>
</evidence>
<evidence type="ECO:0000259" key="5">
    <source>
        <dbReference type="PROSITE" id="PS50883"/>
    </source>
</evidence>
<dbReference type="Gene3D" id="3.30.70.270">
    <property type="match status" value="1"/>
</dbReference>
<dbReference type="PANTHER" id="PTHR44757:SF2">
    <property type="entry name" value="BIOFILM ARCHITECTURE MAINTENANCE PROTEIN MBAA"/>
    <property type="match status" value="1"/>
</dbReference>
<feature type="transmembrane region" description="Helical" evidence="2">
    <location>
        <begin position="12"/>
        <end position="35"/>
    </location>
</feature>
<dbReference type="FunFam" id="3.30.70.270:FF:000001">
    <property type="entry name" value="Diguanylate cyclase domain protein"/>
    <property type="match status" value="1"/>
</dbReference>
<comment type="caution">
    <text evidence="7">The sequence shown here is derived from an EMBL/GenBank/DDBJ whole genome shotgun (WGS) entry which is preliminary data.</text>
</comment>
<dbReference type="InterPro" id="IPR035965">
    <property type="entry name" value="PAS-like_dom_sf"/>
</dbReference>
<evidence type="ECO:0000313" key="7">
    <source>
        <dbReference type="EMBL" id="MBI4923255.1"/>
    </source>
</evidence>
<dbReference type="Pfam" id="PF08447">
    <property type="entry name" value="PAS_3"/>
    <property type="match status" value="1"/>
</dbReference>
<dbReference type="PROSITE" id="PS50113">
    <property type="entry name" value="PAC"/>
    <property type="match status" value="1"/>
</dbReference>
<feature type="domain" description="GGDEF" evidence="6">
    <location>
        <begin position="491"/>
        <end position="624"/>
    </location>
</feature>
<dbReference type="Gene3D" id="3.30.450.20">
    <property type="entry name" value="PAS domain"/>
    <property type="match status" value="1"/>
</dbReference>
<dbReference type="SUPFAM" id="SSF55073">
    <property type="entry name" value="Nucleotide cyclase"/>
    <property type="match status" value="1"/>
</dbReference>
<dbReference type="PANTHER" id="PTHR44757">
    <property type="entry name" value="DIGUANYLATE CYCLASE DGCP"/>
    <property type="match status" value="1"/>
</dbReference>
<reference evidence="7" key="1">
    <citation type="submission" date="2020-07" db="EMBL/GenBank/DDBJ databases">
        <title>Huge and variable diversity of episymbiotic CPR bacteria and DPANN archaea in groundwater ecosystems.</title>
        <authorList>
            <person name="He C.Y."/>
            <person name="Keren R."/>
            <person name="Whittaker M."/>
            <person name="Farag I.F."/>
            <person name="Doudna J."/>
            <person name="Cate J.H.D."/>
            <person name="Banfield J.F."/>
        </authorList>
    </citation>
    <scope>NUCLEOTIDE SEQUENCE</scope>
    <source>
        <strain evidence="7">NC_groundwater_1586_Pr3_B-0.1um_66_15</strain>
    </source>
</reference>
<proteinExistence type="predicted"/>
<keyword evidence="2" id="KW-1133">Transmembrane helix</keyword>
<organism evidence="7 8">
    <name type="scientific">Devosia nanyangense</name>
    <dbReference type="NCBI Taxonomy" id="1228055"/>
    <lineage>
        <taxon>Bacteria</taxon>
        <taxon>Pseudomonadati</taxon>
        <taxon>Pseudomonadota</taxon>
        <taxon>Alphaproteobacteria</taxon>
        <taxon>Hyphomicrobiales</taxon>
        <taxon>Devosiaceae</taxon>
        <taxon>Devosia</taxon>
    </lineage>
</organism>
<feature type="domain" description="CHASE" evidence="4">
    <location>
        <begin position="116"/>
        <end position="253"/>
    </location>
</feature>
<dbReference type="CDD" id="cd01949">
    <property type="entry name" value="GGDEF"/>
    <property type="match status" value="1"/>
</dbReference>
<dbReference type="InterPro" id="IPR000700">
    <property type="entry name" value="PAS-assoc_C"/>
</dbReference>
<keyword evidence="2" id="KW-0812">Transmembrane</keyword>
<name>A0A933NZD5_9HYPH</name>
<dbReference type="SUPFAM" id="SSF55785">
    <property type="entry name" value="PYP-like sensor domain (PAS domain)"/>
    <property type="match status" value="1"/>
</dbReference>
<dbReference type="InterPro" id="IPR013655">
    <property type="entry name" value="PAS_fold_3"/>
</dbReference>
<gene>
    <name evidence="7" type="ORF">HY834_16055</name>
</gene>
<evidence type="ECO:0000259" key="6">
    <source>
        <dbReference type="PROSITE" id="PS50887"/>
    </source>
</evidence>
<evidence type="ECO:0000313" key="8">
    <source>
        <dbReference type="Proteomes" id="UP000782610"/>
    </source>
</evidence>
<feature type="coiled-coil region" evidence="1">
    <location>
        <begin position="433"/>
        <end position="460"/>
    </location>
</feature>
<protein>
    <submittedName>
        <fullName evidence="7">EAL domain-containing protein</fullName>
    </submittedName>
</protein>
<dbReference type="Proteomes" id="UP000782610">
    <property type="component" value="Unassembled WGS sequence"/>
</dbReference>
<accession>A0A933NZD5</accession>
<dbReference type="CDD" id="cd00130">
    <property type="entry name" value="PAS"/>
    <property type="match status" value="1"/>
</dbReference>
<feature type="domain" description="EAL" evidence="5">
    <location>
        <begin position="633"/>
        <end position="884"/>
    </location>
</feature>
<dbReference type="Gene3D" id="3.20.20.450">
    <property type="entry name" value="EAL domain"/>
    <property type="match status" value="1"/>
</dbReference>
<dbReference type="Pfam" id="PF03924">
    <property type="entry name" value="CHASE"/>
    <property type="match status" value="1"/>
</dbReference>